<evidence type="ECO:0000313" key="3">
    <source>
        <dbReference type="Proteomes" id="UP000198307"/>
    </source>
</evidence>
<dbReference type="AlphaFoldDB" id="A0A239PM86"/>
<proteinExistence type="predicted"/>
<dbReference type="InterPro" id="IPR005325">
    <property type="entry name" value="DUF308_memb"/>
</dbReference>
<dbReference type="RefSeq" id="WP_179217600.1">
    <property type="nucleotide sequence ID" value="NZ_CP067129.1"/>
</dbReference>
<reference evidence="2 3" key="1">
    <citation type="submission" date="2017-07" db="EMBL/GenBank/DDBJ databases">
        <authorList>
            <person name="Sun Z.S."/>
            <person name="Albrecht U."/>
            <person name="Echele G."/>
            <person name="Lee C.C."/>
        </authorList>
    </citation>
    <scope>NUCLEOTIDE SEQUENCE [LARGE SCALE GENOMIC DNA]</scope>
    <source>
        <strain evidence="2 3">DSM 14827</strain>
    </source>
</reference>
<name>A0A239PM86_9RHOB</name>
<evidence type="ECO:0000313" key="2">
    <source>
        <dbReference type="EMBL" id="SNT68665.1"/>
    </source>
</evidence>
<dbReference type="Pfam" id="PF03729">
    <property type="entry name" value="DUF308"/>
    <property type="match status" value="1"/>
</dbReference>
<organism evidence="2 3">
    <name type="scientific">Paracoccus seriniphilus</name>
    <dbReference type="NCBI Taxonomy" id="184748"/>
    <lineage>
        <taxon>Bacteria</taxon>
        <taxon>Pseudomonadati</taxon>
        <taxon>Pseudomonadota</taxon>
        <taxon>Alphaproteobacteria</taxon>
        <taxon>Rhodobacterales</taxon>
        <taxon>Paracoccaceae</taxon>
        <taxon>Paracoccus</taxon>
    </lineage>
</organism>
<dbReference type="PANTHER" id="PTHR34989:SF1">
    <property type="entry name" value="PROTEIN HDED"/>
    <property type="match status" value="1"/>
</dbReference>
<protein>
    <submittedName>
        <fullName evidence="2">Uncharacterized membrane protein HdeD, DUF308 family</fullName>
    </submittedName>
</protein>
<feature type="transmembrane region" description="Helical" evidence="1">
    <location>
        <begin position="5"/>
        <end position="23"/>
    </location>
</feature>
<feature type="transmembrane region" description="Helical" evidence="1">
    <location>
        <begin position="61"/>
        <end position="79"/>
    </location>
</feature>
<accession>A0A239PM86</accession>
<feature type="transmembrane region" description="Helical" evidence="1">
    <location>
        <begin position="35"/>
        <end position="52"/>
    </location>
</feature>
<dbReference type="EMBL" id="FZQB01000001">
    <property type="protein sequence ID" value="SNT68665.1"/>
    <property type="molecule type" value="Genomic_DNA"/>
</dbReference>
<gene>
    <name evidence="2" type="ORF">SAMN05444959_101224</name>
</gene>
<keyword evidence="1" id="KW-0812">Transmembrane</keyword>
<dbReference type="PANTHER" id="PTHR34989">
    <property type="entry name" value="PROTEIN HDED"/>
    <property type="match status" value="1"/>
</dbReference>
<feature type="transmembrane region" description="Helical" evidence="1">
    <location>
        <begin position="85"/>
        <end position="102"/>
    </location>
</feature>
<evidence type="ECO:0000256" key="1">
    <source>
        <dbReference type="SAM" id="Phobius"/>
    </source>
</evidence>
<dbReference type="Proteomes" id="UP000198307">
    <property type="component" value="Unassembled WGS sequence"/>
</dbReference>
<keyword evidence="1" id="KW-1133">Transmembrane helix</keyword>
<dbReference type="InterPro" id="IPR052712">
    <property type="entry name" value="Acid_resist_chaperone_HdeD"/>
</dbReference>
<dbReference type="GO" id="GO:0005886">
    <property type="term" value="C:plasma membrane"/>
    <property type="evidence" value="ECO:0007669"/>
    <property type="project" value="TreeGrafter"/>
</dbReference>
<keyword evidence="3" id="KW-1185">Reference proteome</keyword>
<keyword evidence="1" id="KW-0472">Membrane</keyword>
<feature type="transmembrane region" description="Helical" evidence="1">
    <location>
        <begin position="114"/>
        <end position="134"/>
    </location>
</feature>
<feature type="transmembrane region" description="Helical" evidence="1">
    <location>
        <begin position="140"/>
        <end position="164"/>
    </location>
</feature>
<sequence length="171" mass="17947">MNSRFLWVALGGLSIIAGIFALMNPLAATLTVEQLTGWSFLFLGVLLLWAAFRAPGWDGRAWVMMLGLAFAVLGVWLLARPMAGIISLTLMVALVFLVSGLFKILISFALRGTVAFWLLLISGAVSVLLAVMILGNFPAAAATILGLLLAVELISSGVSMIALAGTRAAAD</sequence>